<dbReference type="KEGG" id="psey:GU243_11535"/>
<keyword evidence="4" id="KW-1185">Reference proteome</keyword>
<feature type="transmembrane region" description="Helical" evidence="1">
    <location>
        <begin position="53"/>
        <end position="75"/>
    </location>
</feature>
<keyword evidence="1" id="KW-1133">Transmembrane helix</keyword>
<feature type="chain" id="PRO_5038581030" evidence="2">
    <location>
        <begin position="27"/>
        <end position="82"/>
    </location>
</feature>
<dbReference type="EMBL" id="CP047898">
    <property type="protein sequence ID" value="QHK20259.1"/>
    <property type="molecule type" value="Genomic_DNA"/>
</dbReference>
<evidence type="ECO:0000313" key="3">
    <source>
        <dbReference type="EMBL" id="QHK20259.1"/>
    </source>
</evidence>
<accession>A0A6P1NL08</accession>
<keyword evidence="1" id="KW-0472">Membrane</keyword>
<name>A0A6P1NL08_9MICC</name>
<organism evidence="3 4">
    <name type="scientific">Pseudarthrobacter psychrotolerans</name>
    <dbReference type="NCBI Taxonomy" id="2697569"/>
    <lineage>
        <taxon>Bacteria</taxon>
        <taxon>Bacillati</taxon>
        <taxon>Actinomycetota</taxon>
        <taxon>Actinomycetes</taxon>
        <taxon>Micrococcales</taxon>
        <taxon>Micrococcaceae</taxon>
        <taxon>Pseudarthrobacter</taxon>
    </lineage>
</organism>
<dbReference type="AlphaFoldDB" id="A0A6P1NL08"/>
<gene>
    <name evidence="3" type="ORF">GU243_11535</name>
</gene>
<sequence length="82" mass="8400">MNSIKYVAASLAVAGAVMLVAGPFWAVLASDFGTTDENFGLGDGTVDGEWLPGQIFLMVGGAVTCLAAVVAAYVARRSDTDE</sequence>
<protein>
    <submittedName>
        <fullName evidence="3">Uncharacterized protein</fullName>
    </submittedName>
</protein>
<feature type="signal peptide" evidence="2">
    <location>
        <begin position="1"/>
        <end position="26"/>
    </location>
</feature>
<evidence type="ECO:0000256" key="1">
    <source>
        <dbReference type="SAM" id="Phobius"/>
    </source>
</evidence>
<proteinExistence type="predicted"/>
<keyword evidence="1" id="KW-0812">Transmembrane</keyword>
<evidence type="ECO:0000256" key="2">
    <source>
        <dbReference type="SAM" id="SignalP"/>
    </source>
</evidence>
<evidence type="ECO:0000313" key="4">
    <source>
        <dbReference type="Proteomes" id="UP000464186"/>
    </source>
</evidence>
<dbReference type="Proteomes" id="UP000464186">
    <property type="component" value="Chromosome"/>
</dbReference>
<reference evidence="3 4" key="1">
    <citation type="submission" date="2020-01" db="EMBL/GenBank/DDBJ databases">
        <title>Pseudarthrobacter psychrotolerans sp. nov., isolated from antarctic soil.</title>
        <authorList>
            <person name="Shin Y."/>
            <person name="Park W."/>
        </authorList>
    </citation>
    <scope>NUCLEOTIDE SEQUENCE [LARGE SCALE GENOMIC DNA]</scope>
    <source>
        <strain evidence="3 4">YJ56</strain>
    </source>
</reference>
<keyword evidence="2" id="KW-0732">Signal</keyword>